<feature type="domain" description="Sushi" evidence="8">
    <location>
        <begin position="1421"/>
        <end position="1484"/>
    </location>
</feature>
<dbReference type="Pfam" id="PF00058">
    <property type="entry name" value="Ldl_recept_b"/>
    <property type="match status" value="2"/>
</dbReference>
<sequence length="1632" mass="183395">MATFRSHFTVITVSKISPLPVRASLTLRKHRRRALIAFSAPVDGVKFFLHTISARASDGRRCQKISVGVVSGLARLAYGFSYLQARDEIDRKIGRQVGRQTSNSNRQETMTSPLYTFIIIVIYLCYVGSEHILQDDFLLLTDSAAGAIYQLSRDGDHVTKLDLNVTNQVPVAVDYDPDDRRIYWTDLGGHAIWSSHLDGSNRNLVLQLASKSSPEGIAVDPVAGLLFYTDQGQDIISVLKTDGTDRRTLIRNVKNPRSIRLDPTKRHIYWADWGKNTIEKANYDGSGREVLYQTDQSWINGLDLDLKNGHVYWDDAYADVIRRADIDGGKNLTLIIDGNKTIPRGYNGTGNPHFYGISLDDEFIYVTDWDRKGLFSIHKNGFDFRLLHSPFLVASGLVLYRSSWYVKGQPSRCNDVTNRNGGCSHLCVPTLKGATCQCPDDMKLAEDGRRCDLGVVSTGPDVIWLEHDKLSTSYIMGMSGEPSVYLPTRRFGERWSIRSPLWHWTSIDNDYRKNRLYLADKEDNLIVQLSLTTNLTIDVIHYGTSSSVNGIAVDWIGHNVYWTDSMFKWIIMAKAVEKSPITRTVISNELYRPHGIAVWPQKGLLLWTDWGSIDKIESSTMSGTERRILVDQDLKTPTGLTIDYRGEHVYWCNRDSIERMNVDGSARRRLYTYPSAHFLAVAHYDDYLFATDNNNLTGSYKLWILNTAQTGRLYPRLLLQRPPYGVTMLTKSKQEHMTTVCDKNKCSQLCVITANQSAQCLCGDGYDLEQDGKSCTENKKTFSGPAIIYSLGDRLCSVRIQEAMGFIKDPDVNCFFLDGRYSFRALDYDYSSGNIYFSEVKYRVRSIRVAHMKNITDNMAIIQGTGYVYGLAVDYAAGNLYWTDSTRGQIWVSRLDGSLQKILVRGLQYPIGIVIDQLEKKLYWSEQGNGTGSGSLKQSNLDGSDVVILNITTIQKPAGLSFDPITRRLFWVDQDKAVIEYIRPDDMRGHGVIALPGGEKSSRKQLYDIATFQDFNLYTEWSADNVSGVHMMEAGSGREVASKLLHPFHSAAYDVIVFSKQYQAEYSTGDGDASCLVDNGGCQQLCLQMKNGRRCVCVDGMTVEDGIKCRASMVRREAFFLVADDYRHQIYQMGAALRDDDIAAVTIPLTDRPIALAYDFTHERVYWTDFNEGVIKRSFLNGSQPETIFVSAYGSRIDGLAFDHESRVLYYTDTNRGYIGVLNPSGSYHKIIVKESLTNPRAIVLDTKMGYMYYTVRETSNGRIERRDLTGKNPLVLVDSSLSWPNGLDIDFEEGRIYWVDAHTETIESCNLDGRDRRVIYTDSRESDPFGLAVQGSFIYWTDWTYQGVYRISKHGGNTSVYYDDVLRGLNDIKFFNKSALRGANVCSYDKAGCSHFCLSGPDSTRICECPDGYRIDKDGVTCVDVPTCSQTIPNGQIDPACSRELGQVCSYVCSHGYEKTRRDGIICNNDLEWDVNVNTLCAYDVCPLLSSPSHAAVDDNCPLVAVPGTSCVHHCVNGYIHIGGDMRRNCTEKKTWTGHDIICLPEVQCSPLDVPDDVMVSPHSCISSYSVPGQVCEQRCKTGYDYIKDGDIASQIRVCLGNSSWNGTDLNCIKAIELYTKPTITTPILIV</sequence>
<evidence type="ECO:0000256" key="6">
    <source>
        <dbReference type="PROSITE-ProRule" id="PRU00302"/>
    </source>
</evidence>
<evidence type="ECO:0000256" key="4">
    <source>
        <dbReference type="ARBA" id="ARBA00023157"/>
    </source>
</evidence>
<keyword evidence="5" id="KW-0325">Glycoprotein</keyword>
<dbReference type="SMART" id="SM00181">
    <property type="entry name" value="EGF"/>
    <property type="match status" value="4"/>
</dbReference>
<accession>A0AAD9JSC6</accession>
<keyword evidence="10" id="KW-1185">Reference proteome</keyword>
<evidence type="ECO:0000256" key="1">
    <source>
        <dbReference type="ARBA" id="ARBA00022536"/>
    </source>
</evidence>
<dbReference type="SUPFAM" id="SSF63825">
    <property type="entry name" value="YWTD domain"/>
    <property type="match status" value="4"/>
</dbReference>
<feature type="repeat" description="LDL-receptor class B" evidence="7">
    <location>
        <begin position="603"/>
        <end position="646"/>
    </location>
</feature>
<evidence type="ECO:0000256" key="3">
    <source>
        <dbReference type="ARBA" id="ARBA00022737"/>
    </source>
</evidence>
<dbReference type="SUPFAM" id="SSF57535">
    <property type="entry name" value="Complement control module/SCR domain"/>
    <property type="match status" value="2"/>
</dbReference>
<dbReference type="PANTHER" id="PTHR46513">
    <property type="entry name" value="VITELLOGENIN RECEPTOR-LIKE PROTEIN-RELATED-RELATED"/>
    <property type="match status" value="1"/>
</dbReference>
<keyword evidence="4" id="KW-1015">Disulfide bond</keyword>
<dbReference type="InterPro" id="IPR000742">
    <property type="entry name" value="EGF"/>
</dbReference>
<dbReference type="InterPro" id="IPR035976">
    <property type="entry name" value="Sushi/SCR/CCP_sf"/>
</dbReference>
<dbReference type="SUPFAM" id="SSF57184">
    <property type="entry name" value="Growth factor receptor domain"/>
    <property type="match status" value="1"/>
</dbReference>
<dbReference type="PROSITE" id="PS50923">
    <property type="entry name" value="SUSHI"/>
    <property type="match status" value="2"/>
</dbReference>
<reference evidence="9" key="1">
    <citation type="journal article" date="2023" name="Mol. Biol. Evol.">
        <title>Third-Generation Sequencing Reveals the Adaptive Role of the Epigenome in Three Deep-Sea Polychaetes.</title>
        <authorList>
            <person name="Perez M."/>
            <person name="Aroh O."/>
            <person name="Sun Y."/>
            <person name="Lan Y."/>
            <person name="Juniper S.K."/>
            <person name="Young C.R."/>
            <person name="Angers B."/>
            <person name="Qian P.Y."/>
        </authorList>
    </citation>
    <scope>NUCLEOTIDE SEQUENCE</scope>
    <source>
        <strain evidence="9">P08H-3</strain>
    </source>
</reference>
<keyword evidence="3" id="KW-0677">Repeat</keyword>
<evidence type="ECO:0000313" key="9">
    <source>
        <dbReference type="EMBL" id="KAK2158448.1"/>
    </source>
</evidence>
<dbReference type="EMBL" id="JAODUP010000170">
    <property type="protein sequence ID" value="KAK2158448.1"/>
    <property type="molecule type" value="Genomic_DNA"/>
</dbReference>
<dbReference type="Gene3D" id="2.20.28.230">
    <property type="match status" value="1"/>
</dbReference>
<dbReference type="Gene3D" id="2.10.70.10">
    <property type="entry name" value="Complement Module, domain 1"/>
    <property type="match status" value="2"/>
</dbReference>
<dbReference type="CDD" id="cd00033">
    <property type="entry name" value="CCP"/>
    <property type="match status" value="2"/>
</dbReference>
<feature type="repeat" description="LDL-receptor class B" evidence="7">
    <location>
        <begin position="1207"/>
        <end position="1249"/>
    </location>
</feature>
<dbReference type="InterPro" id="IPR000436">
    <property type="entry name" value="Sushi_SCR_CCP_dom"/>
</dbReference>
<dbReference type="InterPro" id="IPR000033">
    <property type="entry name" value="LDLR_classB_rpt"/>
</dbReference>
<protein>
    <recommendedName>
        <fullName evidence="8">Sushi domain-containing protein</fullName>
    </recommendedName>
</protein>
<keyword evidence="6" id="KW-0768">Sushi</keyword>
<name>A0AAD9JSC6_9ANNE</name>
<keyword evidence="1" id="KW-0245">EGF-like domain</keyword>
<evidence type="ECO:0000256" key="7">
    <source>
        <dbReference type="PROSITE-ProRule" id="PRU00461"/>
    </source>
</evidence>
<dbReference type="Pfam" id="PF14670">
    <property type="entry name" value="FXa_inhibition"/>
    <property type="match status" value="2"/>
</dbReference>
<dbReference type="FunFam" id="2.120.10.30:FF:000132">
    <property type="entry name" value="Uncharacterized protein"/>
    <property type="match status" value="2"/>
</dbReference>
<dbReference type="Gene3D" id="2.120.10.30">
    <property type="entry name" value="TolB, C-terminal domain"/>
    <property type="match status" value="4"/>
</dbReference>
<feature type="repeat" description="LDL-receptor class B" evidence="7">
    <location>
        <begin position="920"/>
        <end position="966"/>
    </location>
</feature>
<dbReference type="SUPFAM" id="SSF57196">
    <property type="entry name" value="EGF/Laminin"/>
    <property type="match status" value="1"/>
</dbReference>
<evidence type="ECO:0000259" key="8">
    <source>
        <dbReference type="PROSITE" id="PS50923"/>
    </source>
</evidence>
<dbReference type="InterPro" id="IPR009030">
    <property type="entry name" value="Growth_fac_rcpt_cys_sf"/>
</dbReference>
<proteinExistence type="predicted"/>
<dbReference type="PROSITE" id="PS51120">
    <property type="entry name" value="LDLRB"/>
    <property type="match status" value="9"/>
</dbReference>
<evidence type="ECO:0000256" key="5">
    <source>
        <dbReference type="ARBA" id="ARBA00023180"/>
    </source>
</evidence>
<dbReference type="SMART" id="SM00032">
    <property type="entry name" value="CCP"/>
    <property type="match status" value="3"/>
</dbReference>
<dbReference type="SMART" id="SM00135">
    <property type="entry name" value="LY"/>
    <property type="match status" value="17"/>
</dbReference>
<gene>
    <name evidence="9" type="ORF">LSH36_170g04021</name>
</gene>
<dbReference type="InterPro" id="IPR011042">
    <property type="entry name" value="6-blade_b-propeller_TolB-like"/>
</dbReference>
<feature type="repeat" description="LDL-receptor class B" evidence="7">
    <location>
        <begin position="224"/>
        <end position="265"/>
    </location>
</feature>
<feature type="repeat" description="LDL-receptor class B" evidence="7">
    <location>
        <begin position="1295"/>
        <end position="1338"/>
    </location>
</feature>
<feature type="repeat" description="LDL-receptor class B" evidence="7">
    <location>
        <begin position="878"/>
        <end position="919"/>
    </location>
</feature>
<keyword evidence="2" id="KW-0732">Signal</keyword>
<feature type="repeat" description="LDL-receptor class B" evidence="7">
    <location>
        <begin position="180"/>
        <end position="223"/>
    </location>
</feature>
<comment type="caution">
    <text evidence="6">Lacks conserved residue(s) required for the propagation of feature annotation.</text>
</comment>
<feature type="repeat" description="LDL-receptor class B" evidence="7">
    <location>
        <begin position="266"/>
        <end position="308"/>
    </location>
</feature>
<feature type="repeat" description="LDL-receptor class B" evidence="7">
    <location>
        <begin position="1163"/>
        <end position="1206"/>
    </location>
</feature>
<dbReference type="PANTHER" id="PTHR46513:SF44">
    <property type="entry name" value="LDL RECEPTOR RELATED PROTEIN 4"/>
    <property type="match status" value="1"/>
</dbReference>
<dbReference type="InterPro" id="IPR050778">
    <property type="entry name" value="Cueball_EGF_LRP_Nidogen"/>
</dbReference>
<evidence type="ECO:0000256" key="2">
    <source>
        <dbReference type="ARBA" id="ARBA00022729"/>
    </source>
</evidence>
<evidence type="ECO:0000313" key="10">
    <source>
        <dbReference type="Proteomes" id="UP001208570"/>
    </source>
</evidence>
<feature type="domain" description="Sushi" evidence="8">
    <location>
        <begin position="1485"/>
        <end position="1546"/>
    </location>
</feature>
<dbReference type="FunFam" id="2.120.10.30:FF:000241">
    <property type="entry name" value="Low-density lipoprotein receptor-related protein 6"/>
    <property type="match status" value="1"/>
</dbReference>
<dbReference type="Proteomes" id="UP001208570">
    <property type="component" value="Unassembled WGS sequence"/>
</dbReference>
<comment type="caution">
    <text evidence="9">The sequence shown here is derived from an EMBL/GenBank/DDBJ whole genome shotgun (WGS) entry which is preliminary data.</text>
</comment>
<organism evidence="9 10">
    <name type="scientific">Paralvinella palmiformis</name>
    <dbReference type="NCBI Taxonomy" id="53620"/>
    <lineage>
        <taxon>Eukaryota</taxon>
        <taxon>Metazoa</taxon>
        <taxon>Spiralia</taxon>
        <taxon>Lophotrochozoa</taxon>
        <taxon>Annelida</taxon>
        <taxon>Polychaeta</taxon>
        <taxon>Sedentaria</taxon>
        <taxon>Canalipalpata</taxon>
        <taxon>Terebellida</taxon>
        <taxon>Terebelliformia</taxon>
        <taxon>Alvinellidae</taxon>
        <taxon>Paralvinella</taxon>
    </lineage>
</organism>